<proteinExistence type="predicted"/>
<protein>
    <submittedName>
        <fullName evidence="1">Uncharacterized protein</fullName>
    </submittedName>
</protein>
<comment type="caution">
    <text evidence="1">The sequence shown here is derived from an EMBL/GenBank/DDBJ whole genome shotgun (WGS) entry which is preliminary data.</text>
</comment>
<sequence>SGTSTAYGPAQLTVSTLDDFYKRHPDLFSEQEKDYIHRFSAQGHKMMHADKNDPVFGYGGTGILNSKPDQRLYGIVVRKMLQQMVKDNGGSLDKTVKRWRGNDTDHKYFAKVLAAYKEA</sequence>
<evidence type="ECO:0000313" key="2">
    <source>
        <dbReference type="Proteomes" id="UP001165586"/>
    </source>
</evidence>
<name>A0ABT2HCG9_9MICO</name>
<dbReference type="EMBL" id="JANLCJ010000889">
    <property type="protein sequence ID" value="MCS5737627.1"/>
    <property type="molecule type" value="Genomic_DNA"/>
</dbReference>
<keyword evidence="2" id="KW-1185">Reference proteome</keyword>
<reference evidence="1" key="1">
    <citation type="submission" date="2022-08" db="EMBL/GenBank/DDBJ databases">
        <authorList>
            <person name="Deng Y."/>
            <person name="Han X.-F."/>
            <person name="Zhang Y.-Q."/>
        </authorList>
    </citation>
    <scope>NUCLEOTIDE SEQUENCE</scope>
    <source>
        <strain evidence="1">CPCC 203386</strain>
    </source>
</reference>
<dbReference type="RefSeq" id="WP_259544067.1">
    <property type="nucleotide sequence ID" value="NZ_JANLCJ010000889.1"/>
</dbReference>
<dbReference type="Proteomes" id="UP001165586">
    <property type="component" value="Unassembled WGS sequence"/>
</dbReference>
<feature type="non-terminal residue" evidence="1">
    <location>
        <position position="1"/>
    </location>
</feature>
<accession>A0ABT2HCG9</accession>
<organism evidence="1 2">
    <name type="scientific">Herbiconiux daphne</name>
    <dbReference type="NCBI Taxonomy" id="2970914"/>
    <lineage>
        <taxon>Bacteria</taxon>
        <taxon>Bacillati</taxon>
        <taxon>Actinomycetota</taxon>
        <taxon>Actinomycetes</taxon>
        <taxon>Micrococcales</taxon>
        <taxon>Microbacteriaceae</taxon>
        <taxon>Herbiconiux</taxon>
    </lineage>
</organism>
<gene>
    <name evidence="1" type="ORF">N1032_28235</name>
</gene>
<evidence type="ECO:0000313" key="1">
    <source>
        <dbReference type="EMBL" id="MCS5737627.1"/>
    </source>
</evidence>